<proteinExistence type="predicted"/>
<gene>
    <name evidence="2" type="ORF">EVJ58_g1555</name>
</gene>
<dbReference type="PANTHER" id="PTHR37539">
    <property type="entry name" value="SECRETED PROTEIN-RELATED"/>
    <property type="match status" value="1"/>
</dbReference>
<accession>A0A4Y9YZ48</accession>
<evidence type="ECO:0000313" key="2">
    <source>
        <dbReference type="EMBL" id="TFY67532.1"/>
    </source>
</evidence>
<comment type="caution">
    <text evidence="2">The sequence shown here is derived from an EMBL/GenBank/DDBJ whole genome shotgun (WGS) entry which is preliminary data.</text>
</comment>
<dbReference type="PANTHER" id="PTHR37539:SF1">
    <property type="entry name" value="ER-BOUND OXYGENASE MPAB_MPAB'_RUBBER OXYGENASE CATALYTIC DOMAIN-CONTAINING PROTEIN"/>
    <property type="match status" value="1"/>
</dbReference>
<sequence length="231" mass="26434">MRVLERWRKEGREDPLAMAVPINQEDLSGTLTAFSTLPIWCLHRLHVHPTDEYIRAYLALWRQVGFYLGVDPSIILRHFSAPITADKFIGTTAMHLFSTNHPSDAADPDGPYPARRLESCPDIQLIRIQLRADATHPGPSMSDRVGLPPASLRMAIRMHAALLLQRIPHWVTHYYPRKEWTVKRRAVLKEGIARSVWWSPGMRRASFRPRTDVKNHADAARVAKEARSRQA</sequence>
<protein>
    <recommendedName>
        <fullName evidence="1">ER-bound oxygenase mpaB/mpaB'/Rubber oxygenase catalytic domain-containing protein</fullName>
    </recommendedName>
</protein>
<dbReference type="STRING" id="34475.A0A4Y9YZ48"/>
<dbReference type="InterPro" id="IPR037473">
    <property type="entry name" value="Lcp-like"/>
</dbReference>
<name>A0A4Y9YZ48_9APHY</name>
<evidence type="ECO:0000313" key="3">
    <source>
        <dbReference type="Proteomes" id="UP000298390"/>
    </source>
</evidence>
<dbReference type="InterPro" id="IPR018713">
    <property type="entry name" value="MPAB/Lcp_cat_dom"/>
</dbReference>
<feature type="domain" description="ER-bound oxygenase mpaB/mpaB'/Rubber oxygenase catalytic" evidence="1">
    <location>
        <begin position="21"/>
        <end position="186"/>
    </location>
</feature>
<evidence type="ECO:0000259" key="1">
    <source>
        <dbReference type="Pfam" id="PF09995"/>
    </source>
</evidence>
<organism evidence="2 3">
    <name type="scientific">Rhodofomes roseus</name>
    <dbReference type="NCBI Taxonomy" id="34475"/>
    <lineage>
        <taxon>Eukaryota</taxon>
        <taxon>Fungi</taxon>
        <taxon>Dikarya</taxon>
        <taxon>Basidiomycota</taxon>
        <taxon>Agaricomycotina</taxon>
        <taxon>Agaricomycetes</taxon>
        <taxon>Polyporales</taxon>
        <taxon>Rhodofomes</taxon>
    </lineage>
</organism>
<dbReference type="AlphaFoldDB" id="A0A4Y9YZ48"/>
<dbReference type="EMBL" id="SEKV01000051">
    <property type="protein sequence ID" value="TFY67532.1"/>
    <property type="molecule type" value="Genomic_DNA"/>
</dbReference>
<dbReference type="Pfam" id="PF09995">
    <property type="entry name" value="MPAB_Lcp_cat"/>
    <property type="match status" value="1"/>
</dbReference>
<dbReference type="GO" id="GO:0016491">
    <property type="term" value="F:oxidoreductase activity"/>
    <property type="evidence" value="ECO:0007669"/>
    <property type="project" value="InterPro"/>
</dbReference>
<reference evidence="2 3" key="1">
    <citation type="submission" date="2019-01" db="EMBL/GenBank/DDBJ databases">
        <title>Genome sequencing of the rare red list fungi Fomitopsis rosea.</title>
        <authorList>
            <person name="Buettner E."/>
            <person name="Kellner H."/>
        </authorList>
    </citation>
    <scope>NUCLEOTIDE SEQUENCE [LARGE SCALE GENOMIC DNA]</scope>
    <source>
        <strain evidence="2 3">DSM 105464</strain>
    </source>
</reference>
<dbReference type="Proteomes" id="UP000298390">
    <property type="component" value="Unassembled WGS sequence"/>
</dbReference>